<dbReference type="EMBL" id="FNED01000011">
    <property type="protein sequence ID" value="SDJ05817.1"/>
    <property type="molecule type" value="Genomic_DNA"/>
</dbReference>
<sequence>MSFANWDEIIETCVSYSTNLHAFTPLSPTEKRQLAQAIETTVDTEEFKRLDGPDLQDSWTNKPYDDMPVRKYMYNSSRA</sequence>
<proteinExistence type="predicted"/>
<evidence type="ECO:0000313" key="4">
    <source>
        <dbReference type="Proteomes" id="UP000182836"/>
    </source>
</evidence>
<reference evidence="2 4" key="2">
    <citation type="submission" date="2016-10" db="EMBL/GenBank/DDBJ databases">
        <authorList>
            <person name="de Groot N.N."/>
        </authorList>
    </citation>
    <scope>NUCLEOTIDE SEQUENCE [LARGE SCALE GENOMIC DNA]</scope>
    <source>
        <strain evidence="2 4">DSM 2895</strain>
    </source>
</reference>
<keyword evidence="3" id="KW-1185">Reference proteome</keyword>
<dbReference type="Proteomes" id="UP000037269">
    <property type="component" value="Unassembled WGS sequence"/>
</dbReference>
<reference evidence="1 3" key="1">
    <citation type="submission" date="2015-07" db="EMBL/GenBank/DDBJ databases">
        <title>Fjat-14205 dsm 2895.</title>
        <authorList>
            <person name="Liu B."/>
            <person name="Wang J."/>
            <person name="Zhu Y."/>
            <person name="Liu G."/>
            <person name="Chen Q."/>
            <person name="Chen Z."/>
            <person name="Lan J."/>
            <person name="Che J."/>
            <person name="Ge C."/>
            <person name="Shi H."/>
            <person name="Pan Z."/>
            <person name="Liu X."/>
        </authorList>
    </citation>
    <scope>NUCLEOTIDE SEQUENCE [LARGE SCALE GENOMIC DNA]</scope>
    <source>
        <strain evidence="1 3">DSM 2895</strain>
    </source>
</reference>
<evidence type="ECO:0000313" key="3">
    <source>
        <dbReference type="Proteomes" id="UP000037269"/>
    </source>
</evidence>
<dbReference type="OrthoDB" id="2680289at2"/>
<organism evidence="1 3">
    <name type="scientific">Aneurinibacillus migulanus</name>
    <name type="common">Bacillus migulanus</name>
    <dbReference type="NCBI Taxonomy" id="47500"/>
    <lineage>
        <taxon>Bacteria</taxon>
        <taxon>Bacillati</taxon>
        <taxon>Bacillota</taxon>
        <taxon>Bacilli</taxon>
        <taxon>Bacillales</taxon>
        <taxon>Paenibacillaceae</taxon>
        <taxon>Aneurinibacillus group</taxon>
        <taxon>Aneurinibacillus</taxon>
    </lineage>
</organism>
<gene>
    <name evidence="1" type="ORF">AF333_08340</name>
    <name evidence="2" type="ORF">SAMN04487909_11148</name>
</gene>
<dbReference type="RefSeq" id="WP_043066696.1">
    <property type="nucleotide sequence ID" value="NZ_BJOA01000041.1"/>
</dbReference>
<protein>
    <submittedName>
        <fullName evidence="1">Uncharacterized protein</fullName>
    </submittedName>
</protein>
<dbReference type="AlphaFoldDB" id="A0A0D1VEX7"/>
<name>A0A0D1VEX7_ANEMI</name>
<dbReference type="GeneID" id="42305204"/>
<dbReference type="Proteomes" id="UP000182836">
    <property type="component" value="Unassembled WGS sequence"/>
</dbReference>
<dbReference type="EMBL" id="LGUG01000004">
    <property type="protein sequence ID" value="KON95491.1"/>
    <property type="molecule type" value="Genomic_DNA"/>
</dbReference>
<dbReference type="PATRIC" id="fig|47500.7.peg.3199"/>
<evidence type="ECO:0000313" key="2">
    <source>
        <dbReference type="EMBL" id="SDJ05817.1"/>
    </source>
</evidence>
<evidence type="ECO:0000313" key="1">
    <source>
        <dbReference type="EMBL" id="KON95491.1"/>
    </source>
</evidence>
<accession>A0A0D1VEX7</accession>